<evidence type="ECO:0000256" key="4">
    <source>
        <dbReference type="ARBA" id="ARBA00022741"/>
    </source>
</evidence>
<dbReference type="SUPFAM" id="SSF56112">
    <property type="entry name" value="Protein kinase-like (PK-like)"/>
    <property type="match status" value="1"/>
</dbReference>
<dbReference type="InterPro" id="IPR011009">
    <property type="entry name" value="Kinase-like_dom_sf"/>
</dbReference>
<evidence type="ECO:0000256" key="1">
    <source>
        <dbReference type="ARBA" id="ARBA00010791"/>
    </source>
</evidence>
<dbReference type="GO" id="GO:0035556">
    <property type="term" value="P:intracellular signal transduction"/>
    <property type="evidence" value="ECO:0007669"/>
    <property type="project" value="TreeGrafter"/>
</dbReference>
<dbReference type="Pfam" id="PF00069">
    <property type="entry name" value="Pkinase"/>
    <property type="match status" value="1"/>
</dbReference>
<feature type="compositionally biased region" description="Polar residues" evidence="8">
    <location>
        <begin position="443"/>
        <end position="452"/>
    </location>
</feature>
<evidence type="ECO:0000256" key="5">
    <source>
        <dbReference type="ARBA" id="ARBA00022777"/>
    </source>
</evidence>
<gene>
    <name evidence="10" type="primary">I1RTL1</name>
</gene>
<evidence type="ECO:0000259" key="9">
    <source>
        <dbReference type="PROSITE" id="PS50011"/>
    </source>
</evidence>
<protein>
    <submittedName>
        <fullName evidence="10">Protein kinase domain-containing protein</fullName>
    </submittedName>
</protein>
<dbReference type="InterPro" id="IPR017441">
    <property type="entry name" value="Protein_kinase_ATP_BS"/>
</dbReference>
<keyword evidence="4 7" id="KW-0547">Nucleotide-binding</keyword>
<evidence type="ECO:0000256" key="3">
    <source>
        <dbReference type="ARBA" id="ARBA00022679"/>
    </source>
</evidence>
<evidence type="ECO:0000256" key="2">
    <source>
        <dbReference type="ARBA" id="ARBA00022527"/>
    </source>
</evidence>
<comment type="similarity">
    <text evidence="1">Belongs to the protein kinase superfamily. CAMK Ser/Thr protein kinase family. NIM1 subfamily.</text>
</comment>
<keyword evidence="6 7" id="KW-0067">ATP-binding</keyword>
<name>A0A5K1JV10_9APHY</name>
<evidence type="ECO:0000256" key="8">
    <source>
        <dbReference type="SAM" id="MobiDB-lite"/>
    </source>
</evidence>
<proteinExistence type="inferred from homology"/>
<feature type="domain" description="Protein kinase" evidence="9">
    <location>
        <begin position="21"/>
        <end position="291"/>
    </location>
</feature>
<dbReference type="GO" id="GO:0004674">
    <property type="term" value="F:protein serine/threonine kinase activity"/>
    <property type="evidence" value="ECO:0007669"/>
    <property type="project" value="UniProtKB-KW"/>
</dbReference>
<accession>A0A5K1JV10</accession>
<organism evidence="10">
    <name type="scientific">Ganoderma boninense</name>
    <dbReference type="NCBI Taxonomy" id="34458"/>
    <lineage>
        <taxon>Eukaryota</taxon>
        <taxon>Fungi</taxon>
        <taxon>Dikarya</taxon>
        <taxon>Basidiomycota</taxon>
        <taxon>Agaricomycotina</taxon>
        <taxon>Agaricomycetes</taxon>
        <taxon>Polyporales</taxon>
        <taxon>Polyporaceae</taxon>
        <taxon>Ganoderma</taxon>
    </lineage>
</organism>
<keyword evidence="2" id="KW-0723">Serine/threonine-protein kinase</keyword>
<evidence type="ECO:0000313" key="10">
    <source>
        <dbReference type="EMBL" id="VWO95974.1"/>
    </source>
</evidence>
<dbReference type="EMBL" id="LR725264">
    <property type="protein sequence ID" value="VWO95974.1"/>
    <property type="molecule type" value="Genomic_DNA"/>
</dbReference>
<evidence type="ECO:0000256" key="7">
    <source>
        <dbReference type="PROSITE-ProRule" id="PRU10141"/>
    </source>
</evidence>
<dbReference type="InterPro" id="IPR008271">
    <property type="entry name" value="Ser/Thr_kinase_AS"/>
</dbReference>
<reference evidence="10" key="1">
    <citation type="submission" date="2019-10" db="EMBL/GenBank/DDBJ databases">
        <authorList>
            <person name="Nor Muhammad N."/>
        </authorList>
    </citation>
    <scope>NUCLEOTIDE SEQUENCE</scope>
</reference>
<dbReference type="SMART" id="SM00220">
    <property type="entry name" value="S_TKc"/>
    <property type="match status" value="1"/>
</dbReference>
<keyword evidence="3" id="KW-0808">Transferase</keyword>
<dbReference type="PANTHER" id="PTHR24346:SF82">
    <property type="entry name" value="KP78A-RELATED"/>
    <property type="match status" value="1"/>
</dbReference>
<dbReference type="PANTHER" id="PTHR24346">
    <property type="entry name" value="MAP/MICROTUBULE AFFINITY-REGULATING KINASE"/>
    <property type="match status" value="1"/>
</dbReference>
<feature type="binding site" evidence="7">
    <location>
        <position position="54"/>
    </location>
    <ligand>
        <name>ATP</name>
        <dbReference type="ChEBI" id="CHEBI:30616"/>
    </ligand>
</feature>
<dbReference type="AlphaFoldDB" id="A0A5K1JV10"/>
<feature type="compositionally biased region" description="Pro residues" evidence="8">
    <location>
        <begin position="382"/>
        <end position="400"/>
    </location>
</feature>
<sequence>MPSLETKIPNLSGQSFDNGRYKLMNPIGSGAFGVVYRAHEYIPESNTSIIRAVKVSPRYKKGSFQRLNQDRETVLHRKVSQIPNVVTLHRVVHENGYQYMVLDYQGGGDLRRIIDKKRSLARNEPVLRELFLQIIDGVEACHGRGVYHRDLKPENILVNEDLTEVYIADFGLATLSKQSTTFNVGTKFFECPECVECDDVEYPYDTRRNDTWALGITLIHMTTGRLPWGTATIEDRHFVNFLENPNHLRTIFPISPGLNDILHRALTIIPDEACSLSEFRKLIRNLDRFWLTEKEVERSRYLAVKETWRTYSPVEPVDALSEDSGASSESWASACGDVLESDTSSESGGTLEDNCRVSDFSDGPRSAPKPASAVLKVDKRTPPPLPPRPQPKPQPQPQPEPVLDCLDEPSQPEPPAVMQSASSDEFPIRAPGSHLAGDATPESPASSGSEPDSNGPDTPPTRPHDPPTIVTSQPLSGDLPLQPVEDTEESKVVFGYARKMSLVFWALMYGQLDA</sequence>
<feature type="region of interest" description="Disordered" evidence="8">
    <location>
        <begin position="319"/>
        <end position="486"/>
    </location>
</feature>
<keyword evidence="5 10" id="KW-0418">Kinase</keyword>
<dbReference type="PROSITE" id="PS50011">
    <property type="entry name" value="PROTEIN_KINASE_DOM"/>
    <property type="match status" value="1"/>
</dbReference>
<dbReference type="PROSITE" id="PS00107">
    <property type="entry name" value="PROTEIN_KINASE_ATP"/>
    <property type="match status" value="1"/>
</dbReference>
<dbReference type="InterPro" id="IPR000719">
    <property type="entry name" value="Prot_kinase_dom"/>
</dbReference>
<evidence type="ECO:0000256" key="6">
    <source>
        <dbReference type="ARBA" id="ARBA00022840"/>
    </source>
</evidence>
<dbReference type="GO" id="GO:0005737">
    <property type="term" value="C:cytoplasm"/>
    <property type="evidence" value="ECO:0007669"/>
    <property type="project" value="TreeGrafter"/>
</dbReference>
<dbReference type="PROSITE" id="PS00108">
    <property type="entry name" value="PROTEIN_KINASE_ST"/>
    <property type="match status" value="1"/>
</dbReference>
<dbReference type="GO" id="GO:0005524">
    <property type="term" value="F:ATP binding"/>
    <property type="evidence" value="ECO:0007669"/>
    <property type="project" value="UniProtKB-UniRule"/>
</dbReference>
<dbReference type="Gene3D" id="1.10.510.10">
    <property type="entry name" value="Transferase(Phosphotransferase) domain 1"/>
    <property type="match status" value="1"/>
</dbReference>